<proteinExistence type="predicted"/>
<dbReference type="GO" id="GO:0016746">
    <property type="term" value="F:acyltransferase activity"/>
    <property type="evidence" value="ECO:0007669"/>
    <property type="project" value="UniProtKB-KW"/>
</dbReference>
<keyword evidence="4" id="KW-0808">Transferase</keyword>
<gene>
    <name evidence="8" type="ORF">J5U18_12360</name>
</gene>
<dbReference type="Proteomes" id="UP000679691">
    <property type="component" value="Unassembled WGS sequence"/>
</dbReference>
<keyword evidence="7" id="KW-1133">Transmembrane helix</keyword>
<dbReference type="GO" id="GO:0005886">
    <property type="term" value="C:plasma membrane"/>
    <property type="evidence" value="ECO:0007669"/>
    <property type="project" value="UniProtKB-SubCell"/>
</dbReference>
<evidence type="ECO:0000256" key="1">
    <source>
        <dbReference type="ARBA" id="ARBA00004533"/>
    </source>
</evidence>
<dbReference type="PANTHER" id="PTHR30606">
    <property type="entry name" value="LIPID A BIOSYNTHESIS LAUROYL ACYLTRANSFERASE"/>
    <property type="match status" value="1"/>
</dbReference>
<feature type="transmembrane region" description="Helical" evidence="7">
    <location>
        <begin position="12"/>
        <end position="36"/>
    </location>
</feature>
<keyword evidence="2" id="KW-1003">Cell membrane</keyword>
<evidence type="ECO:0000313" key="9">
    <source>
        <dbReference type="Proteomes" id="UP000679691"/>
    </source>
</evidence>
<dbReference type="GO" id="GO:0009247">
    <property type="term" value="P:glycolipid biosynthetic process"/>
    <property type="evidence" value="ECO:0007669"/>
    <property type="project" value="UniProtKB-ARBA"/>
</dbReference>
<keyword evidence="5 7" id="KW-0472">Membrane</keyword>
<sequence length="288" mass="34359">MKEKALSALLYLIALLPFWFLYKVADLIYLILYYVVKYRRKVVAENLRNSFPEKSASERQEIEKKFFKFLPDLFVEALKMKSISPEEVKDRIQLIDEDEILRHVRAHKGVVAVTAHYGNWELAIHRFGFMLEEPKLVIYKPLNNPVMESVYNAIRTRFGAIMVPMKQILRHIVKLRGQGFISVFVADQTPLHQDSDYFINFLNQETLVYTGPERIARMQNSPIVYCHIAPAEKRGYYTCKFTTLVEDPSQYKEHEITNLHNKFTEDRIREEPAYWLWSHRRWKRKRRK</sequence>
<name>A0A8T4HCY6_9SPHI</name>
<protein>
    <submittedName>
        <fullName evidence="8">Lysophospholipid acyltransferase family protein</fullName>
    </submittedName>
</protein>
<dbReference type="CDD" id="cd07984">
    <property type="entry name" value="LPLAT_LABLAT-like"/>
    <property type="match status" value="1"/>
</dbReference>
<dbReference type="PANTHER" id="PTHR30606:SF10">
    <property type="entry name" value="PHOSPHATIDYLINOSITOL MANNOSIDE ACYLTRANSFERASE"/>
    <property type="match status" value="1"/>
</dbReference>
<reference evidence="8" key="1">
    <citation type="submission" date="2021-03" db="EMBL/GenBank/DDBJ databases">
        <authorList>
            <person name="Lu T."/>
            <person name="Wang Q."/>
            <person name="Han X."/>
        </authorList>
    </citation>
    <scope>NUCLEOTIDE SEQUENCE</scope>
    <source>
        <strain evidence="8">WQ 2009</strain>
    </source>
</reference>
<evidence type="ECO:0000256" key="7">
    <source>
        <dbReference type="SAM" id="Phobius"/>
    </source>
</evidence>
<accession>A0A8T4HCY6</accession>
<comment type="caution">
    <text evidence="8">The sequence shown here is derived from an EMBL/GenBank/DDBJ whole genome shotgun (WGS) entry which is preliminary data.</text>
</comment>
<dbReference type="Pfam" id="PF03279">
    <property type="entry name" value="Lip_A_acyltrans"/>
    <property type="match status" value="1"/>
</dbReference>
<keyword evidence="7" id="KW-0812">Transmembrane</keyword>
<dbReference type="AlphaFoldDB" id="A0A8T4HCY6"/>
<organism evidence="8 9">
    <name type="scientific">Rhinopithecimicrobium faecis</name>
    <dbReference type="NCBI Taxonomy" id="2820698"/>
    <lineage>
        <taxon>Bacteria</taxon>
        <taxon>Pseudomonadati</taxon>
        <taxon>Bacteroidota</taxon>
        <taxon>Sphingobacteriia</taxon>
        <taxon>Sphingobacteriales</taxon>
        <taxon>Sphingobacteriaceae</taxon>
        <taxon>Rhinopithecimicrobium</taxon>
    </lineage>
</organism>
<evidence type="ECO:0000256" key="6">
    <source>
        <dbReference type="ARBA" id="ARBA00023315"/>
    </source>
</evidence>
<dbReference type="RefSeq" id="WP_353547841.1">
    <property type="nucleotide sequence ID" value="NZ_JAGKSB010000016.1"/>
</dbReference>
<comment type="subcellular location">
    <subcellularLocation>
        <location evidence="1">Cell inner membrane</location>
    </subcellularLocation>
</comment>
<evidence type="ECO:0000256" key="4">
    <source>
        <dbReference type="ARBA" id="ARBA00022679"/>
    </source>
</evidence>
<dbReference type="PIRSF" id="PIRSF026649">
    <property type="entry name" value="MsbB"/>
    <property type="match status" value="1"/>
</dbReference>
<dbReference type="EMBL" id="JAGKSB010000016">
    <property type="protein sequence ID" value="MBP3944333.1"/>
    <property type="molecule type" value="Genomic_DNA"/>
</dbReference>
<dbReference type="InterPro" id="IPR004960">
    <property type="entry name" value="LipA_acyltrans"/>
</dbReference>
<evidence type="ECO:0000256" key="2">
    <source>
        <dbReference type="ARBA" id="ARBA00022475"/>
    </source>
</evidence>
<evidence type="ECO:0000313" key="8">
    <source>
        <dbReference type="EMBL" id="MBP3944333.1"/>
    </source>
</evidence>
<evidence type="ECO:0000256" key="5">
    <source>
        <dbReference type="ARBA" id="ARBA00023136"/>
    </source>
</evidence>
<keyword evidence="6 8" id="KW-0012">Acyltransferase</keyword>
<keyword evidence="9" id="KW-1185">Reference proteome</keyword>
<keyword evidence="3" id="KW-0997">Cell inner membrane</keyword>
<evidence type="ECO:0000256" key="3">
    <source>
        <dbReference type="ARBA" id="ARBA00022519"/>
    </source>
</evidence>